<reference evidence="2" key="1">
    <citation type="submission" date="2016-12" db="EMBL/GenBank/DDBJ databases">
        <authorList>
            <person name="Meng X."/>
        </authorList>
    </citation>
    <scope>NUCLEOTIDE SEQUENCE [LARGE SCALE GENOMIC DNA]</scope>
    <source>
        <strain evidence="2">DSM 20732</strain>
    </source>
</reference>
<keyword evidence="2" id="KW-1185">Reference proteome</keyword>
<dbReference type="AlphaFoldDB" id="A0A1Q5PWX5"/>
<organism evidence="1 2">
    <name type="scientific">Buchananella hordeovulneris</name>
    <dbReference type="NCBI Taxonomy" id="52770"/>
    <lineage>
        <taxon>Bacteria</taxon>
        <taxon>Bacillati</taxon>
        <taxon>Actinomycetota</taxon>
        <taxon>Actinomycetes</taxon>
        <taxon>Actinomycetales</taxon>
        <taxon>Actinomycetaceae</taxon>
        <taxon>Buchananella</taxon>
    </lineage>
</organism>
<dbReference type="InParanoid" id="A0A1Q5PWX5"/>
<proteinExistence type="predicted"/>
<name>A0A1Q5PWX5_9ACTO</name>
<gene>
    <name evidence="1" type="ORF">BSZ40_05570</name>
</gene>
<dbReference type="PROSITE" id="PS51257">
    <property type="entry name" value="PROKAR_LIPOPROTEIN"/>
    <property type="match status" value="1"/>
</dbReference>
<dbReference type="Pfam" id="PF20316">
    <property type="entry name" value="DUF6612"/>
    <property type="match status" value="1"/>
</dbReference>
<dbReference type="InterPro" id="IPR046720">
    <property type="entry name" value="DUF6612"/>
</dbReference>
<accession>A0A1Q5PWX5</accession>
<evidence type="ECO:0000313" key="2">
    <source>
        <dbReference type="Proteomes" id="UP000185612"/>
    </source>
</evidence>
<dbReference type="Proteomes" id="UP000185612">
    <property type="component" value="Unassembled WGS sequence"/>
</dbReference>
<sequence length="279" mass="31242">MQVRKIGAIGSALLLLGGMLTACKPEGDGKPVSGEQQRQIIDEIAAKFVQQDESDPTYLGTKDRTVTGDFDIAEESAGYSAAFAGKMTLRVDVDAKLSLLTMDVRTRETQPDGVAEGFDSKFDMYLNLEKDSARIYAGQDGQWHQQQLDLENFRDMVGSPQLQVDISSYLKNGEKVSLEEKGDTYVLRVDPRSEAIREQFSEISGRGQISDIAGEVEIVVDKDDYEMRSYRVDTQARFEMQGEEGKMRFFLDMDSRDESVKLQVPREALDAPEAEIFPH</sequence>
<protein>
    <recommendedName>
        <fullName evidence="3">LppX_LprAFG lipoprotein</fullName>
    </recommendedName>
</protein>
<dbReference type="RefSeq" id="WP_073824117.1">
    <property type="nucleotide sequence ID" value="NZ_JAUNKL010000014.1"/>
</dbReference>
<comment type="caution">
    <text evidence="1">The sequence shown here is derived from an EMBL/GenBank/DDBJ whole genome shotgun (WGS) entry which is preliminary data.</text>
</comment>
<dbReference type="EMBL" id="MQVS01000004">
    <property type="protein sequence ID" value="OKL51949.1"/>
    <property type="molecule type" value="Genomic_DNA"/>
</dbReference>
<evidence type="ECO:0008006" key="3">
    <source>
        <dbReference type="Google" id="ProtNLM"/>
    </source>
</evidence>
<evidence type="ECO:0000313" key="1">
    <source>
        <dbReference type="EMBL" id="OKL51949.1"/>
    </source>
</evidence>